<protein>
    <recommendedName>
        <fullName evidence="3">Restriction endonuclease type IV Mrr domain-containing protein</fullName>
    </recommendedName>
</protein>
<dbReference type="EMBL" id="FZNK01000006">
    <property type="protein sequence ID" value="SNR60363.1"/>
    <property type="molecule type" value="Genomic_DNA"/>
</dbReference>
<evidence type="ECO:0008006" key="3">
    <source>
        <dbReference type="Google" id="ProtNLM"/>
    </source>
</evidence>
<dbReference type="AlphaFoldDB" id="A0A238XPI7"/>
<dbReference type="Proteomes" id="UP000198297">
    <property type="component" value="Unassembled WGS sequence"/>
</dbReference>
<organism evidence="1 2">
    <name type="scientific">Halorubrum ezzemoulense</name>
    <name type="common">Halorubrum chaoviator</name>
    <dbReference type="NCBI Taxonomy" id="337243"/>
    <lineage>
        <taxon>Archaea</taxon>
        <taxon>Methanobacteriati</taxon>
        <taxon>Methanobacteriota</taxon>
        <taxon>Stenosarchaea group</taxon>
        <taxon>Halobacteria</taxon>
        <taxon>Halobacteriales</taxon>
        <taxon>Haloferacaceae</taxon>
        <taxon>Halorubrum</taxon>
    </lineage>
</organism>
<reference evidence="1 2" key="1">
    <citation type="submission" date="2017-06" db="EMBL/GenBank/DDBJ databases">
        <authorList>
            <person name="Kim H.J."/>
            <person name="Triplett B.A."/>
        </authorList>
    </citation>
    <scope>NUCLEOTIDE SEQUENCE [LARGE SCALE GENOMIC DNA]</scope>
    <source>
        <strain evidence="1 2">DSM 19316</strain>
    </source>
</reference>
<evidence type="ECO:0000313" key="1">
    <source>
        <dbReference type="EMBL" id="SNR60363.1"/>
    </source>
</evidence>
<accession>A0A238XPI7</accession>
<dbReference type="RefSeq" id="WP_141134085.1">
    <property type="nucleotide sequence ID" value="NZ_FZNK01000006.1"/>
</dbReference>
<gene>
    <name evidence="1" type="ORF">SAMN06266787_1065</name>
</gene>
<name>A0A238XPI7_HALEZ</name>
<proteinExistence type="predicted"/>
<sequence>MSNLDFAVYGMKLQPGDIEGTFEFCQSESVVGVGWGLENKSYNSISEVKATHQDVVDERNAKGKKIERINKDGRLYAPIRYMLKDIEKGDYVWVNEGNKFALCKVQSDWNVTPNLDTEAAEQYSQYGIHHFRDVEWTDISYSLVPGFIRRKFSRRYGTLKEMDDGINAKSKLVMEALHGKDESVSDSSLDRAAIANKIKNTDSEQVFDILGPDETEDIVISYLQSKGWRIIKSSTDSSQAKIECEMRREENGESVLGYLQVKTGSAGVDPTTYKEYAESGEMIFFVESGVDVEDYDDMSEIKSGTIHEYIINNYNYLPNESMVKFDFMLD</sequence>
<evidence type="ECO:0000313" key="2">
    <source>
        <dbReference type="Proteomes" id="UP000198297"/>
    </source>
</evidence>